<dbReference type="Pfam" id="PF19909">
    <property type="entry name" value="DUF6382"/>
    <property type="match status" value="1"/>
</dbReference>
<feature type="transmembrane region" description="Helical" evidence="2">
    <location>
        <begin position="253"/>
        <end position="271"/>
    </location>
</feature>
<keyword evidence="5" id="KW-1185">Reference proteome</keyword>
<reference evidence="4 5" key="1">
    <citation type="journal article" date="2021" name="ISME Commun">
        <title>Automated analysis of genomic sequences facilitates high-throughput and comprehensive description of bacteria.</title>
        <authorList>
            <person name="Hitch T.C.A."/>
        </authorList>
    </citation>
    <scope>NUCLEOTIDE SEQUENCE [LARGE SCALE GENOMIC DNA]</scope>
    <source>
        <strain evidence="4 5">Sanger_29</strain>
    </source>
</reference>
<dbReference type="Pfam" id="PF00498">
    <property type="entry name" value="FHA"/>
    <property type="match status" value="1"/>
</dbReference>
<proteinExistence type="predicted"/>
<dbReference type="Proteomes" id="UP001652338">
    <property type="component" value="Unassembled WGS sequence"/>
</dbReference>
<dbReference type="PANTHER" id="PTHR23308">
    <property type="entry name" value="NUCLEAR INHIBITOR OF PROTEIN PHOSPHATASE-1"/>
    <property type="match status" value="1"/>
</dbReference>
<dbReference type="InterPro" id="IPR050923">
    <property type="entry name" value="Cell_Proc_Reg/RNA_Proc"/>
</dbReference>
<evidence type="ECO:0000256" key="1">
    <source>
        <dbReference type="SAM" id="MobiDB-lite"/>
    </source>
</evidence>
<name>A0ABT2SJQ0_9FIRM</name>
<feature type="region of interest" description="Disordered" evidence="1">
    <location>
        <begin position="186"/>
        <end position="247"/>
    </location>
</feature>
<feature type="compositionally biased region" description="Basic and acidic residues" evidence="1">
    <location>
        <begin position="188"/>
        <end position="206"/>
    </location>
</feature>
<feature type="compositionally biased region" description="Basic residues" evidence="1">
    <location>
        <begin position="228"/>
        <end position="241"/>
    </location>
</feature>
<comment type="caution">
    <text evidence="4">The sequence shown here is derived from an EMBL/GenBank/DDBJ whole genome shotgun (WGS) entry which is preliminary data.</text>
</comment>
<keyword evidence="2" id="KW-0472">Membrane</keyword>
<dbReference type="PROSITE" id="PS50006">
    <property type="entry name" value="FHA_DOMAIN"/>
    <property type="match status" value="1"/>
</dbReference>
<dbReference type="SUPFAM" id="SSF49879">
    <property type="entry name" value="SMAD/FHA domain"/>
    <property type="match status" value="1"/>
</dbReference>
<evidence type="ECO:0000313" key="5">
    <source>
        <dbReference type="Proteomes" id="UP001652338"/>
    </source>
</evidence>
<sequence>MRLSFEHDLAHNYVIPEAEVPNGEASFPETEYELHMLEENQIPGFLDCVRKKINGKNQYYYEITSRQSLTQICENEPLTAESIRLLLYCLYQALQQMDPYLLDGNKIVLEPEMIYLDIESREAFFCYWPLCGKTIQESFRMLASYLLYHLERSDTEAVLLMYEINRKVQEKNFALLDLLQEKMQAAEQNRKPENQYREKDISERNSQENIQEENILQEKTEKSLKNKDAKKKREQKKKRETARKQKEVKCNGNMAAGVICLAVLGIVAIAARMEFLTITQAGGIAFLLIGGMAYVLSPEKRRKKKTEKEKKTADINWEMPEPISTVKENSIQGNQSSPPQEEMVGATTVLWEGGEKYQQHLTLISMNARERNSVVLVNDSYLIGKLKSKVDIYIDDASVSRIHARIQKEENEYYLCDMNSTNGTYLNGRRLGIQEKVPIHVSDEITFAGLGYYVGNC</sequence>
<dbReference type="SMART" id="SM00240">
    <property type="entry name" value="FHA"/>
    <property type="match status" value="1"/>
</dbReference>
<gene>
    <name evidence="4" type="ORF">OCV47_05005</name>
</gene>
<evidence type="ECO:0000256" key="2">
    <source>
        <dbReference type="SAM" id="Phobius"/>
    </source>
</evidence>
<evidence type="ECO:0000259" key="3">
    <source>
        <dbReference type="PROSITE" id="PS50006"/>
    </source>
</evidence>
<dbReference type="InterPro" id="IPR000253">
    <property type="entry name" value="FHA_dom"/>
</dbReference>
<protein>
    <submittedName>
        <fullName evidence="4">FHA domain-containing protein</fullName>
    </submittedName>
</protein>
<keyword evidence="2" id="KW-0812">Transmembrane</keyword>
<dbReference type="Gene3D" id="2.60.200.20">
    <property type="match status" value="1"/>
</dbReference>
<evidence type="ECO:0000313" key="4">
    <source>
        <dbReference type="EMBL" id="MCU6724722.1"/>
    </source>
</evidence>
<dbReference type="RefSeq" id="WP_256301664.1">
    <property type="nucleotide sequence ID" value="NZ_JAOQKE010000003.1"/>
</dbReference>
<feature type="compositionally biased region" description="Basic and acidic residues" evidence="1">
    <location>
        <begin position="216"/>
        <end position="227"/>
    </location>
</feature>
<keyword evidence="2" id="KW-1133">Transmembrane helix</keyword>
<feature type="transmembrane region" description="Helical" evidence="2">
    <location>
        <begin position="277"/>
        <end position="296"/>
    </location>
</feature>
<feature type="domain" description="FHA" evidence="3">
    <location>
        <begin position="381"/>
        <end position="431"/>
    </location>
</feature>
<dbReference type="EMBL" id="JAOQKE010000003">
    <property type="protein sequence ID" value="MCU6724722.1"/>
    <property type="molecule type" value="Genomic_DNA"/>
</dbReference>
<organism evidence="4 5">
    <name type="scientific">Muricoprocola aceti</name>
    <dbReference type="NCBI Taxonomy" id="2981772"/>
    <lineage>
        <taxon>Bacteria</taxon>
        <taxon>Bacillati</taxon>
        <taxon>Bacillota</taxon>
        <taxon>Clostridia</taxon>
        <taxon>Lachnospirales</taxon>
        <taxon>Lachnospiraceae</taxon>
        <taxon>Muricoprocola</taxon>
    </lineage>
</organism>
<accession>A0ABT2SJQ0</accession>
<dbReference type="CDD" id="cd00060">
    <property type="entry name" value="FHA"/>
    <property type="match status" value="1"/>
</dbReference>
<dbReference type="InterPro" id="IPR008984">
    <property type="entry name" value="SMAD_FHA_dom_sf"/>
</dbReference>
<dbReference type="InterPro" id="IPR045962">
    <property type="entry name" value="DUF6382"/>
</dbReference>